<evidence type="ECO:0000313" key="13">
    <source>
        <dbReference type="EMBL" id="QDO82645.1"/>
    </source>
</evidence>
<organism evidence="13 14">
    <name type="scientific">Shewanella psychropiezotolerans</name>
    <dbReference type="NCBI Taxonomy" id="2593655"/>
    <lineage>
        <taxon>Bacteria</taxon>
        <taxon>Pseudomonadati</taxon>
        <taxon>Pseudomonadota</taxon>
        <taxon>Gammaproteobacteria</taxon>
        <taxon>Alteromonadales</taxon>
        <taxon>Shewanellaceae</taxon>
        <taxon>Shewanella</taxon>
    </lineage>
</organism>
<dbReference type="PANTHER" id="PTHR33794:SF1">
    <property type="entry name" value="BACILLOLYSIN"/>
    <property type="match status" value="1"/>
</dbReference>
<keyword evidence="2 9" id="KW-0645">Protease</keyword>
<dbReference type="PRINTS" id="PR00730">
    <property type="entry name" value="THERMOLYSIN"/>
</dbReference>
<feature type="domain" description="Peptidase M4 C-terminal" evidence="11">
    <location>
        <begin position="328"/>
        <end position="495"/>
    </location>
</feature>
<sequence length="655" mass="69275">MSTRLNSSVMLILCAMFAAMLTSSADAQDEVTDQGKANRPTVASGDLGSVNASSKATLHASAKSALQLVLSDKFGADGSEEITVTKVIEDKVGGHHIRFEQKLNGLPVAGAGMVLHADINGSVYSVNGDFVPGGDLPLNPDLSAVEAFGLSDLKGTRSGKPELSYVLGSDGNGHLAWKATFEYVNEEGPQRDIVFIDTSTGKVAARHPQIMYALFLDTQDCKQKTRRCRTISTSSIEIDTDDLAIDFAHNYAIATYNYYWNNHGRDSIDNAGMTLISRVHYGRNYNNAFWDGSQMTYGDGDGVNFIPMSQDADVVAHELTHGVTERSSGLIYQNESGALNEAWSDIFGAMVDRQEGAMGADIWLLGEDIYTPGTSGDALRNMADPAAMGDYDYYPTRYTGSSDNGGVHWNSGIANLAFVLLVEGGHHPRSGEPGIPAILVTGIGFAAAADIFYAANTACLTPSSDFATARYCTAQSATSAAHEQAVHEAWDAVGVPTYEPPQPNPTISLTDNELMSGQDASTGNIQNYLLPNVSDDQTVICTTSGENGDADLYLRFNNEAETNPSSSVNECGSYSSNSDESCTTGAALSDDGTGKSTLNAVVHAYAAYSNLSITCSIDSDSGGSCSLFPVGSSCRLGSECCSGKCKGGPNSKTCK</sequence>
<dbReference type="RefSeq" id="WP_144045033.1">
    <property type="nucleotide sequence ID" value="NZ_CP041614.1"/>
</dbReference>
<gene>
    <name evidence="13" type="ORF">FM037_04605</name>
</gene>
<reference evidence="13 14" key="1">
    <citation type="submission" date="2019-07" db="EMBL/GenBank/DDBJ databases">
        <title>Shewanella sp. YLB-06 whole genomic sequence.</title>
        <authorList>
            <person name="Yu L."/>
        </authorList>
    </citation>
    <scope>NUCLEOTIDE SEQUENCE [LARGE SCALE GENOMIC DNA]</scope>
    <source>
        <strain evidence="13 14">YLB-06</strain>
    </source>
</reference>
<keyword evidence="5 9" id="KW-0378">Hydrolase</keyword>
<keyword evidence="7 9" id="KW-0482">Metalloprotease</keyword>
<evidence type="ECO:0000259" key="11">
    <source>
        <dbReference type="Pfam" id="PF02868"/>
    </source>
</evidence>
<evidence type="ECO:0000256" key="2">
    <source>
        <dbReference type="ARBA" id="ARBA00022670"/>
    </source>
</evidence>
<evidence type="ECO:0000259" key="12">
    <source>
        <dbReference type="Pfam" id="PF07504"/>
    </source>
</evidence>
<evidence type="ECO:0000256" key="3">
    <source>
        <dbReference type="ARBA" id="ARBA00022723"/>
    </source>
</evidence>
<dbReference type="InterPro" id="IPR027268">
    <property type="entry name" value="Peptidase_M4/M1_CTD_sf"/>
</dbReference>
<dbReference type="EMBL" id="CP041614">
    <property type="protein sequence ID" value="QDO82645.1"/>
    <property type="molecule type" value="Genomic_DNA"/>
</dbReference>
<dbReference type="InterPro" id="IPR050728">
    <property type="entry name" value="Zinc_Metalloprotease_M4"/>
</dbReference>
<dbReference type="InterPro" id="IPR001570">
    <property type="entry name" value="Peptidase_M4_C_domain"/>
</dbReference>
<comment type="similarity">
    <text evidence="1 9">Belongs to the peptidase M4 family.</text>
</comment>
<feature type="domain" description="FTP" evidence="12">
    <location>
        <begin position="81"/>
        <end position="130"/>
    </location>
</feature>
<dbReference type="Gene3D" id="2.60.120.380">
    <property type="match status" value="1"/>
</dbReference>
<feature type="signal peptide" evidence="9">
    <location>
        <begin position="1"/>
        <end position="27"/>
    </location>
</feature>
<dbReference type="Proteomes" id="UP000315947">
    <property type="component" value="Chromosome"/>
</dbReference>
<dbReference type="CDD" id="cd09597">
    <property type="entry name" value="M4_TLP"/>
    <property type="match status" value="1"/>
</dbReference>
<feature type="chain" id="PRO_5044950959" description="Neutral metalloproteinase" evidence="9">
    <location>
        <begin position="28"/>
        <end position="655"/>
    </location>
</feature>
<name>A0ABX5WU68_9GAMM</name>
<evidence type="ECO:0000313" key="14">
    <source>
        <dbReference type="Proteomes" id="UP000315947"/>
    </source>
</evidence>
<dbReference type="Pfam" id="PF02868">
    <property type="entry name" value="Peptidase_M4_C"/>
    <property type="match status" value="1"/>
</dbReference>
<protein>
    <recommendedName>
        <fullName evidence="9">Neutral metalloproteinase</fullName>
        <ecNumber evidence="9">3.4.24.-</ecNumber>
    </recommendedName>
</protein>
<evidence type="ECO:0000259" key="10">
    <source>
        <dbReference type="Pfam" id="PF01447"/>
    </source>
</evidence>
<dbReference type="InterPro" id="IPR023612">
    <property type="entry name" value="Peptidase_M4"/>
</dbReference>
<accession>A0ABX5WU68</accession>
<dbReference type="Pfam" id="PF01447">
    <property type="entry name" value="Peptidase_M4"/>
    <property type="match status" value="1"/>
</dbReference>
<comment type="function">
    <text evidence="9">Extracellular zinc metalloprotease.</text>
</comment>
<dbReference type="SUPFAM" id="SSF55486">
    <property type="entry name" value="Metalloproteases ('zincins'), catalytic domain"/>
    <property type="match status" value="1"/>
</dbReference>
<dbReference type="Gene3D" id="3.10.170.10">
    <property type="match status" value="1"/>
</dbReference>
<evidence type="ECO:0000256" key="8">
    <source>
        <dbReference type="ARBA" id="ARBA00023145"/>
    </source>
</evidence>
<dbReference type="InterPro" id="IPR013856">
    <property type="entry name" value="Peptidase_M4_domain"/>
</dbReference>
<feature type="domain" description="Peptidase M4" evidence="10">
    <location>
        <begin position="235"/>
        <end position="325"/>
    </location>
</feature>
<evidence type="ECO:0000256" key="9">
    <source>
        <dbReference type="RuleBase" id="RU366073"/>
    </source>
</evidence>
<keyword evidence="3" id="KW-0479">Metal-binding</keyword>
<keyword evidence="9" id="KW-0964">Secreted</keyword>
<keyword evidence="14" id="KW-1185">Reference proteome</keyword>
<evidence type="ECO:0000256" key="6">
    <source>
        <dbReference type="ARBA" id="ARBA00022833"/>
    </source>
</evidence>
<evidence type="ECO:0000256" key="7">
    <source>
        <dbReference type="ARBA" id="ARBA00023049"/>
    </source>
</evidence>
<evidence type="ECO:0000256" key="5">
    <source>
        <dbReference type="ARBA" id="ARBA00022801"/>
    </source>
</evidence>
<evidence type="ECO:0000256" key="4">
    <source>
        <dbReference type="ARBA" id="ARBA00022729"/>
    </source>
</evidence>
<keyword evidence="6 9" id="KW-0862">Zinc</keyword>
<keyword evidence="4 9" id="KW-0732">Signal</keyword>
<dbReference type="PANTHER" id="PTHR33794">
    <property type="entry name" value="BACILLOLYSIN"/>
    <property type="match status" value="1"/>
</dbReference>
<proteinExistence type="inferred from homology"/>
<dbReference type="InterPro" id="IPR011096">
    <property type="entry name" value="FTP_domain"/>
</dbReference>
<dbReference type="Gene3D" id="3.10.450.490">
    <property type="match status" value="1"/>
</dbReference>
<dbReference type="EC" id="3.4.24.-" evidence="9"/>
<comment type="subcellular location">
    <subcellularLocation>
        <location evidence="9">Secreted</location>
    </subcellularLocation>
</comment>
<dbReference type="Pfam" id="PF07504">
    <property type="entry name" value="FTP"/>
    <property type="match status" value="1"/>
</dbReference>
<comment type="cofactor">
    <cofactor evidence="9">
        <name>Zn(2+)</name>
        <dbReference type="ChEBI" id="CHEBI:29105"/>
    </cofactor>
</comment>
<dbReference type="Gene3D" id="1.10.390.10">
    <property type="entry name" value="Neutral Protease Domain 2"/>
    <property type="match status" value="1"/>
</dbReference>
<evidence type="ECO:0000256" key="1">
    <source>
        <dbReference type="ARBA" id="ARBA00009388"/>
    </source>
</evidence>
<keyword evidence="8" id="KW-0865">Zymogen</keyword>